<evidence type="ECO:0000313" key="2">
    <source>
        <dbReference type="EMBL" id="TTE07132.1"/>
    </source>
</evidence>
<proteinExistence type="predicted"/>
<organism evidence="2 3">
    <name type="scientific">Bagarius yarrelli</name>
    <name type="common">Goonch</name>
    <name type="synonym">Bagrus yarrelli</name>
    <dbReference type="NCBI Taxonomy" id="175774"/>
    <lineage>
        <taxon>Eukaryota</taxon>
        <taxon>Metazoa</taxon>
        <taxon>Chordata</taxon>
        <taxon>Craniata</taxon>
        <taxon>Vertebrata</taxon>
        <taxon>Euteleostomi</taxon>
        <taxon>Actinopterygii</taxon>
        <taxon>Neopterygii</taxon>
        <taxon>Teleostei</taxon>
        <taxon>Ostariophysi</taxon>
        <taxon>Siluriformes</taxon>
        <taxon>Sisoridae</taxon>
        <taxon>Sisorinae</taxon>
        <taxon>Bagarius</taxon>
    </lineage>
</organism>
<dbReference type="GO" id="GO:0016740">
    <property type="term" value="F:transferase activity"/>
    <property type="evidence" value="ECO:0007669"/>
    <property type="project" value="UniProtKB-KW"/>
</dbReference>
<keyword evidence="2" id="KW-0808">Transferase</keyword>
<dbReference type="Proteomes" id="UP000319801">
    <property type="component" value="Unassembled WGS sequence"/>
</dbReference>
<dbReference type="Gene3D" id="1.10.8.100">
    <property type="entry name" value="Ribosomal RNA adenine dimethylase-like, domain 2"/>
    <property type="match status" value="1"/>
</dbReference>
<dbReference type="InterPro" id="IPR023165">
    <property type="entry name" value="rRNA_Ade_diMease-like_C"/>
</dbReference>
<accession>A0A556VAK4</accession>
<keyword evidence="3" id="KW-1185">Reference proteome</keyword>
<evidence type="ECO:0000313" key="3">
    <source>
        <dbReference type="Proteomes" id="UP000319801"/>
    </source>
</evidence>
<gene>
    <name evidence="2" type="ORF">Baya_14881</name>
</gene>
<keyword evidence="1" id="KW-1133">Transmembrane helix</keyword>
<comment type="caution">
    <text evidence="2">The sequence shown here is derived from an EMBL/GenBank/DDBJ whole genome shotgun (WGS) entry which is preliminary data.</text>
</comment>
<dbReference type="OrthoDB" id="16079at2759"/>
<dbReference type="AlphaFoldDB" id="A0A556VAK4"/>
<keyword evidence="1" id="KW-0812">Transmembrane</keyword>
<sequence>MKITSRRFADDLQTRLRRLPFINTPSTASSAAGVIAVKSFGTLYLIALILRYRMLFPETQRLGMTEKLLRRADVDPTLRPIHVSISQFRALVDAYSGFCRENPTLFSYDFREELRQKRRGFRHTQRR</sequence>
<evidence type="ECO:0000256" key="1">
    <source>
        <dbReference type="SAM" id="Phobius"/>
    </source>
</evidence>
<keyword evidence="1" id="KW-0472">Membrane</keyword>
<name>A0A556VAK4_BAGYA</name>
<protein>
    <submittedName>
        <fullName evidence="2">Dimethyladenosine transferase 1, mitochondrial</fullName>
    </submittedName>
</protein>
<dbReference type="EMBL" id="VCAZ01000186">
    <property type="protein sequence ID" value="TTE07132.1"/>
    <property type="molecule type" value="Genomic_DNA"/>
</dbReference>
<feature type="transmembrane region" description="Helical" evidence="1">
    <location>
        <begin position="28"/>
        <end position="50"/>
    </location>
</feature>
<reference evidence="2 3" key="1">
    <citation type="journal article" date="2019" name="Genome Biol. Evol.">
        <title>Whole-Genome Sequencing of the Giant Devil Catfish, Bagarius yarrelli.</title>
        <authorList>
            <person name="Jiang W."/>
            <person name="Lv Y."/>
            <person name="Cheng L."/>
            <person name="Yang K."/>
            <person name="Chao B."/>
            <person name="Wang X."/>
            <person name="Li Y."/>
            <person name="Pan X."/>
            <person name="You X."/>
            <person name="Zhang Y."/>
            <person name="Yang J."/>
            <person name="Li J."/>
            <person name="Zhang X."/>
            <person name="Liu S."/>
            <person name="Sun C."/>
            <person name="Yang J."/>
            <person name="Shi Q."/>
        </authorList>
    </citation>
    <scope>NUCLEOTIDE SEQUENCE [LARGE SCALE GENOMIC DNA]</scope>
    <source>
        <strain evidence="2">JWS20170419001</strain>
        <tissue evidence="2">Muscle</tissue>
    </source>
</reference>